<dbReference type="RefSeq" id="WP_146958483.1">
    <property type="nucleotide sequence ID" value="NZ_CP042467.1"/>
</dbReference>
<dbReference type="Gene3D" id="1.10.10.10">
    <property type="entry name" value="Winged helix-like DNA-binding domain superfamily/Winged helix DNA-binding domain"/>
    <property type="match status" value="1"/>
</dbReference>
<proteinExistence type="predicted"/>
<reference evidence="1 2" key="1">
    <citation type="submission" date="2019-08" db="EMBL/GenBank/DDBJ databases">
        <authorList>
            <person name="Liang Q."/>
        </authorList>
    </citation>
    <scope>NUCLEOTIDE SEQUENCE [LARGE SCALE GENOMIC DNA]</scope>
    <source>
        <strain evidence="1 2">V1718</strain>
    </source>
</reference>
<dbReference type="AlphaFoldDB" id="A0A5B8XPC8"/>
<dbReference type="CDD" id="cd00090">
    <property type="entry name" value="HTH_ARSR"/>
    <property type="match status" value="1"/>
</dbReference>
<dbReference type="InterPro" id="IPR011991">
    <property type="entry name" value="ArsR-like_HTH"/>
</dbReference>
<name>A0A5B8XPC8_9DELT</name>
<dbReference type="Pfam" id="PF13412">
    <property type="entry name" value="HTH_24"/>
    <property type="match status" value="1"/>
</dbReference>
<dbReference type="InterPro" id="IPR036390">
    <property type="entry name" value="WH_DNA-bd_sf"/>
</dbReference>
<dbReference type="Proteomes" id="UP000321595">
    <property type="component" value="Chromosome"/>
</dbReference>
<evidence type="ECO:0000313" key="2">
    <source>
        <dbReference type="Proteomes" id="UP000321595"/>
    </source>
</evidence>
<gene>
    <name evidence="1" type="ORF">FRD01_05985</name>
</gene>
<keyword evidence="2" id="KW-1185">Reference proteome</keyword>
<accession>A0A5B8XPC8</accession>
<evidence type="ECO:0000313" key="1">
    <source>
        <dbReference type="EMBL" id="QED26798.1"/>
    </source>
</evidence>
<dbReference type="OrthoDB" id="371140at2"/>
<dbReference type="InterPro" id="IPR036388">
    <property type="entry name" value="WH-like_DNA-bd_sf"/>
</dbReference>
<sequence>MAVENTWTFLTNHAHVLLCLVENPDSRTRDLSERVGITERAVQRIVSELEDEGYVIKTRVGRRNHYEVILDKYLRHPVESHRSVQCLVDLIKE</sequence>
<dbReference type="SUPFAM" id="SSF46785">
    <property type="entry name" value="Winged helix' DNA-binding domain"/>
    <property type="match status" value="1"/>
</dbReference>
<dbReference type="EMBL" id="CP042467">
    <property type="protein sequence ID" value="QED26798.1"/>
    <property type="molecule type" value="Genomic_DNA"/>
</dbReference>
<organism evidence="1 2">
    <name type="scientific">Microvenator marinus</name>
    <dbReference type="NCBI Taxonomy" id="2600177"/>
    <lineage>
        <taxon>Bacteria</taxon>
        <taxon>Deltaproteobacteria</taxon>
        <taxon>Bradymonadales</taxon>
        <taxon>Microvenatoraceae</taxon>
        <taxon>Microvenator</taxon>
    </lineage>
</organism>
<dbReference type="KEGG" id="bbae:FRD01_05985"/>
<protein>
    <submittedName>
        <fullName evidence="1">Winged helix-turn-helix transcriptional regulator</fullName>
    </submittedName>
</protein>